<dbReference type="InterPro" id="IPR036942">
    <property type="entry name" value="Beta-barrel_TonB_sf"/>
</dbReference>
<comment type="subcellular location">
    <subcellularLocation>
        <location evidence="1 7">Cell outer membrane</location>
        <topology evidence="1 7">Multi-pass membrane protein</topology>
    </subcellularLocation>
</comment>
<dbReference type="SUPFAM" id="SSF56935">
    <property type="entry name" value="Porins"/>
    <property type="match status" value="1"/>
</dbReference>
<dbReference type="NCBIfam" id="TIGR04057">
    <property type="entry name" value="SusC_RagA_signa"/>
    <property type="match status" value="1"/>
</dbReference>
<dbReference type="EMBL" id="QWGR01000015">
    <property type="protein sequence ID" value="RIJ46321.1"/>
    <property type="molecule type" value="Genomic_DNA"/>
</dbReference>
<comment type="similarity">
    <text evidence="7">Belongs to the TonB-dependent receptor family.</text>
</comment>
<comment type="caution">
    <text evidence="9">The sequence shown here is derived from an EMBL/GenBank/DDBJ whole genome shotgun (WGS) entry which is preliminary data.</text>
</comment>
<keyword evidence="4 7" id="KW-0812">Transmembrane</keyword>
<organism evidence="9 10">
    <name type="scientific">Maribellus luteus</name>
    <dbReference type="NCBI Taxonomy" id="2305463"/>
    <lineage>
        <taxon>Bacteria</taxon>
        <taxon>Pseudomonadati</taxon>
        <taxon>Bacteroidota</taxon>
        <taxon>Bacteroidia</taxon>
        <taxon>Marinilabiliales</taxon>
        <taxon>Prolixibacteraceae</taxon>
        <taxon>Maribellus</taxon>
    </lineage>
</organism>
<evidence type="ECO:0000256" key="4">
    <source>
        <dbReference type="ARBA" id="ARBA00022692"/>
    </source>
</evidence>
<dbReference type="SUPFAM" id="SSF49464">
    <property type="entry name" value="Carboxypeptidase regulatory domain-like"/>
    <property type="match status" value="1"/>
</dbReference>
<evidence type="ECO:0000313" key="9">
    <source>
        <dbReference type="EMBL" id="RIJ46321.1"/>
    </source>
</evidence>
<dbReference type="InterPro" id="IPR012910">
    <property type="entry name" value="Plug_dom"/>
</dbReference>
<evidence type="ECO:0000256" key="3">
    <source>
        <dbReference type="ARBA" id="ARBA00022452"/>
    </source>
</evidence>
<dbReference type="Gene3D" id="2.60.40.1120">
    <property type="entry name" value="Carboxypeptidase-like, regulatory domain"/>
    <property type="match status" value="1"/>
</dbReference>
<keyword evidence="6 7" id="KW-0998">Cell outer membrane</keyword>
<keyword evidence="5 7" id="KW-0472">Membrane</keyword>
<keyword evidence="3 7" id="KW-1134">Transmembrane beta strand</keyword>
<evidence type="ECO:0000256" key="5">
    <source>
        <dbReference type="ARBA" id="ARBA00023136"/>
    </source>
</evidence>
<feature type="domain" description="TonB-dependent receptor plug" evidence="8">
    <location>
        <begin position="127"/>
        <end position="243"/>
    </location>
</feature>
<dbReference type="Pfam" id="PF13715">
    <property type="entry name" value="CarbopepD_reg_2"/>
    <property type="match status" value="1"/>
</dbReference>
<protein>
    <submittedName>
        <fullName evidence="9">TonB-dependent receptor</fullName>
    </submittedName>
</protein>
<keyword evidence="10" id="KW-1185">Reference proteome</keyword>
<reference evidence="9 10" key="1">
    <citation type="submission" date="2018-08" db="EMBL/GenBank/DDBJ databases">
        <title>Pallidiluteibacterium maritimus gen. nov., sp. nov., isolated from coastal sediment.</title>
        <authorList>
            <person name="Zhou L.Y."/>
        </authorList>
    </citation>
    <scope>NUCLEOTIDE SEQUENCE [LARGE SCALE GENOMIC DNA]</scope>
    <source>
        <strain evidence="9 10">XSD2</strain>
    </source>
</reference>
<dbReference type="PROSITE" id="PS52016">
    <property type="entry name" value="TONB_DEPENDENT_REC_3"/>
    <property type="match status" value="1"/>
</dbReference>
<proteinExistence type="inferred from homology"/>
<dbReference type="OrthoDB" id="778480at2"/>
<dbReference type="RefSeq" id="WP_119439595.1">
    <property type="nucleotide sequence ID" value="NZ_QWGR01000015.1"/>
</dbReference>
<dbReference type="InterPro" id="IPR008969">
    <property type="entry name" value="CarboxyPept-like_regulatory"/>
</dbReference>
<evidence type="ECO:0000256" key="2">
    <source>
        <dbReference type="ARBA" id="ARBA00022448"/>
    </source>
</evidence>
<evidence type="ECO:0000256" key="7">
    <source>
        <dbReference type="PROSITE-ProRule" id="PRU01360"/>
    </source>
</evidence>
<dbReference type="InterPro" id="IPR039426">
    <property type="entry name" value="TonB-dep_rcpt-like"/>
</dbReference>
<dbReference type="NCBIfam" id="TIGR04056">
    <property type="entry name" value="OMP_RagA_SusC"/>
    <property type="match status" value="1"/>
</dbReference>
<evidence type="ECO:0000256" key="1">
    <source>
        <dbReference type="ARBA" id="ARBA00004571"/>
    </source>
</evidence>
<evidence type="ECO:0000313" key="10">
    <source>
        <dbReference type="Proteomes" id="UP000265926"/>
    </source>
</evidence>
<name>A0A399SVJ2_9BACT</name>
<gene>
    <name evidence="9" type="ORF">D1614_19140</name>
</gene>
<dbReference type="Pfam" id="PF07715">
    <property type="entry name" value="Plug"/>
    <property type="match status" value="1"/>
</dbReference>
<keyword evidence="9" id="KW-0675">Receptor</keyword>
<dbReference type="InterPro" id="IPR037066">
    <property type="entry name" value="Plug_dom_sf"/>
</dbReference>
<dbReference type="InterPro" id="IPR023996">
    <property type="entry name" value="TonB-dep_OMP_SusC/RagA"/>
</dbReference>
<sequence length="1058" mass="116300">MKKPNKIFLEKFLTPKQTSAILFFLLVSLTLFSQAQGVSGLVKDKNNEPLIGANVVIQGTTIGTVTNIDGKFSLEQVAPDAKLDFSLIGYLKQTVDVNGRSSITVTLEDDVQNIEEVVVVGFGTQKKVNVTGAVSSVTAETFENKPVANIGQALQGVVPNLNVNISSGSPNATPSFNIRGGTSMTYSDGKYVVTSGSPLILVDGIEMTASLLNQMNPNDIESMSVIKDASAAAIYGTKATFGVILITTKTGKFNQEGKISYSYDISWDTPSAMPDILDSYTIQKAGMDKTVWTGGSVGDADMKKLEAMQKYLDNPIPENAYYMDGNSIIWVGNMNPYKTVVRNWTPTKKHNLSFTDGTDRISYYVSLGYQNQEGMYSINTDEYKRYNASARVNAKIKNWFNVEAKFNYNKTSYDAPYLVGGKGNLWGAMRNETGKNINMPIKTGPNDPIPGAYTDNILAWLTYGAKTSSISTSTSLAISPEIIVIPKTLKLKADLSYLPQTTVYNRHSPQHEYITISWTNPVSEQSEAQDNRATLTRSSVDTYLLNTYADFNKTFAGVHNVSAIAGFSQESVTYGSLTGNMRGLFSPDIQNPDAAEDITLHTLGTGAQKRTGRAVFGRVGYNYKERYLVEMNGRYDGSSRFTPNERYFFFPSFSLGWRITEEAFMAGTKNWLTNLKVRASWGKLGSQPGGYYPYQATMDSGSAGMIIDGVYVSTVNAPGLVAPTLTWEKAATTNFGLDAGFVDNKLNMNLDIFERKTTDILTNGNVAYPSVLGASAPLENSGAIKAYGWELALKWNEQLKNGLRYGVELSVYDSRTKVEHYAANPSKNISYLYDGAYTGAIWGYTTGGILQEEDLVKKESGTGYIFNGPYHTGNLYPGYIWYRDINSDGKISNGNSTVEDSGDLRIIGNSTPRYRYSATGNVAYKGLDFSVFFQGVAKRDIWTGSSAYWGGGAGSQWMYDRSWTPERTDAKFPMYTSGVSTQTAYLLNGAYLRLKQVMLGYTLPQELTKKLGVDRLRFHVAGYNLFEITDIPGVFDPDQISDSYPAKRTVSFGVQVGF</sequence>
<dbReference type="Proteomes" id="UP000265926">
    <property type="component" value="Unassembled WGS sequence"/>
</dbReference>
<evidence type="ECO:0000259" key="8">
    <source>
        <dbReference type="Pfam" id="PF07715"/>
    </source>
</evidence>
<dbReference type="GO" id="GO:0009279">
    <property type="term" value="C:cell outer membrane"/>
    <property type="evidence" value="ECO:0007669"/>
    <property type="project" value="UniProtKB-SubCell"/>
</dbReference>
<dbReference type="InterPro" id="IPR023997">
    <property type="entry name" value="TonB-dep_OMP_SusC/RagA_CS"/>
</dbReference>
<evidence type="ECO:0000256" key="6">
    <source>
        <dbReference type="ARBA" id="ARBA00023237"/>
    </source>
</evidence>
<dbReference type="AlphaFoldDB" id="A0A399SVJ2"/>
<accession>A0A399SVJ2</accession>
<keyword evidence="2 7" id="KW-0813">Transport</keyword>
<dbReference type="Gene3D" id="2.40.170.20">
    <property type="entry name" value="TonB-dependent receptor, beta-barrel domain"/>
    <property type="match status" value="1"/>
</dbReference>
<dbReference type="Gene3D" id="2.170.130.10">
    <property type="entry name" value="TonB-dependent receptor, plug domain"/>
    <property type="match status" value="1"/>
</dbReference>